<evidence type="ECO:0000313" key="6">
    <source>
        <dbReference type="EMBL" id="WLH09487.1"/>
    </source>
</evidence>
<dbReference type="InterPro" id="IPR005119">
    <property type="entry name" value="LysR_subst-bd"/>
</dbReference>
<feature type="domain" description="HTH lysR-type" evidence="5">
    <location>
        <begin position="1"/>
        <end position="58"/>
    </location>
</feature>
<keyword evidence="3" id="KW-0238">DNA-binding</keyword>
<dbReference type="Pfam" id="PF00126">
    <property type="entry name" value="HTH_1"/>
    <property type="match status" value="1"/>
</dbReference>
<dbReference type="PANTHER" id="PTHR30346">
    <property type="entry name" value="TRANSCRIPTIONAL DUAL REGULATOR HCAR-RELATED"/>
    <property type="match status" value="1"/>
</dbReference>
<dbReference type="InterPro" id="IPR000847">
    <property type="entry name" value="LysR_HTH_N"/>
</dbReference>
<name>A0ABY9G1K4_9PSED</name>
<reference evidence="6 7" key="1">
    <citation type="submission" date="2023-02" db="EMBL/GenBank/DDBJ databases">
        <title>Evolution of Hrp T3SS in non-pathogenic Pseudomonas fluorescens.</title>
        <authorList>
            <person name="Liao K."/>
            <person name="Wei H."/>
            <person name="Gu Y."/>
        </authorList>
    </citation>
    <scope>NUCLEOTIDE SEQUENCE [LARGE SCALE GENOMIC DNA]</scope>
    <source>
        <strain evidence="6 7">FP2043</strain>
    </source>
</reference>
<dbReference type="PANTHER" id="PTHR30346:SF28">
    <property type="entry name" value="HTH-TYPE TRANSCRIPTIONAL REGULATOR CYNR"/>
    <property type="match status" value="1"/>
</dbReference>
<dbReference type="PROSITE" id="PS50931">
    <property type="entry name" value="HTH_LYSR"/>
    <property type="match status" value="1"/>
</dbReference>
<sequence>MDIRHFRYFLAVARQRNFTRAAEQLGIAPPTLSRQIQEMEATLGTRLFVRQHREVSLTEAGAALLMEAEATVRQFEFAQRSAQRAGRGEIGHIELGYVASAVYSGLLQRQMQAFSQAFPDVSVNVRECAMAMLPGAVADGRVDIGYIRSPMTLPEGVEAVPLDSEGFVLALPQHSWLLGLRAIGCEHLQNETFILPEQISGTLHVAAQGGFSPRLGPQPGGLVAVMALVSLGQGVAVVPASLVGHVSLPGVVYRSIHGSDASSWLSLIHRRFEKAPVVARYIQQVKGSVGAARNPPGA</sequence>
<keyword evidence="4" id="KW-0804">Transcription</keyword>
<keyword evidence="7" id="KW-1185">Reference proteome</keyword>
<dbReference type="Gene3D" id="1.10.10.10">
    <property type="entry name" value="Winged helix-like DNA-binding domain superfamily/Winged helix DNA-binding domain"/>
    <property type="match status" value="1"/>
</dbReference>
<dbReference type="SUPFAM" id="SSF53850">
    <property type="entry name" value="Periplasmic binding protein-like II"/>
    <property type="match status" value="1"/>
</dbReference>
<dbReference type="SUPFAM" id="SSF46785">
    <property type="entry name" value="Winged helix' DNA-binding domain"/>
    <property type="match status" value="1"/>
</dbReference>
<evidence type="ECO:0000256" key="1">
    <source>
        <dbReference type="ARBA" id="ARBA00009437"/>
    </source>
</evidence>
<dbReference type="Gene3D" id="3.40.190.10">
    <property type="entry name" value="Periplasmic binding protein-like II"/>
    <property type="match status" value="2"/>
</dbReference>
<evidence type="ECO:0000259" key="5">
    <source>
        <dbReference type="PROSITE" id="PS50931"/>
    </source>
</evidence>
<comment type="similarity">
    <text evidence="1">Belongs to the LysR transcriptional regulatory family.</text>
</comment>
<evidence type="ECO:0000256" key="3">
    <source>
        <dbReference type="ARBA" id="ARBA00023125"/>
    </source>
</evidence>
<accession>A0ABY9G1K4</accession>
<evidence type="ECO:0000256" key="2">
    <source>
        <dbReference type="ARBA" id="ARBA00023015"/>
    </source>
</evidence>
<dbReference type="RefSeq" id="WP_069023465.1">
    <property type="nucleotide sequence ID" value="NZ_CP015639.1"/>
</dbReference>
<organism evidence="6 7">
    <name type="scientific">Pseudomonas lurida</name>
    <dbReference type="NCBI Taxonomy" id="244566"/>
    <lineage>
        <taxon>Bacteria</taxon>
        <taxon>Pseudomonadati</taxon>
        <taxon>Pseudomonadota</taxon>
        <taxon>Gammaproteobacteria</taxon>
        <taxon>Pseudomonadales</taxon>
        <taxon>Pseudomonadaceae</taxon>
        <taxon>Pseudomonas</taxon>
    </lineage>
</organism>
<dbReference type="EMBL" id="CP117450">
    <property type="protein sequence ID" value="WLH09487.1"/>
    <property type="molecule type" value="Genomic_DNA"/>
</dbReference>
<keyword evidence="2" id="KW-0805">Transcription regulation</keyword>
<dbReference type="CDD" id="cd08414">
    <property type="entry name" value="PBP2_LTTR_aromatics_like"/>
    <property type="match status" value="1"/>
</dbReference>
<dbReference type="Proteomes" id="UP001236748">
    <property type="component" value="Chromosome"/>
</dbReference>
<dbReference type="PRINTS" id="PR00039">
    <property type="entry name" value="HTHLYSR"/>
</dbReference>
<dbReference type="Pfam" id="PF03466">
    <property type="entry name" value="LysR_substrate"/>
    <property type="match status" value="1"/>
</dbReference>
<evidence type="ECO:0000256" key="4">
    <source>
        <dbReference type="ARBA" id="ARBA00023163"/>
    </source>
</evidence>
<dbReference type="InterPro" id="IPR036390">
    <property type="entry name" value="WH_DNA-bd_sf"/>
</dbReference>
<proteinExistence type="inferred from homology"/>
<gene>
    <name evidence="6" type="ORF">PSH67_12730</name>
</gene>
<protein>
    <submittedName>
        <fullName evidence="6">LysR substrate-binding domain-containing protein</fullName>
    </submittedName>
</protein>
<evidence type="ECO:0000313" key="7">
    <source>
        <dbReference type="Proteomes" id="UP001236748"/>
    </source>
</evidence>
<dbReference type="InterPro" id="IPR036388">
    <property type="entry name" value="WH-like_DNA-bd_sf"/>
</dbReference>